<keyword evidence="2" id="KW-0472">Membrane</keyword>
<protein>
    <submittedName>
        <fullName evidence="3">Uncharacterized protein</fullName>
    </submittedName>
</protein>
<dbReference type="EMBL" id="MU858057">
    <property type="protein sequence ID" value="KAK4217749.1"/>
    <property type="molecule type" value="Genomic_DNA"/>
</dbReference>
<feature type="region of interest" description="Disordered" evidence="1">
    <location>
        <begin position="1"/>
        <end position="77"/>
    </location>
</feature>
<gene>
    <name evidence="3" type="ORF">QBC37DRAFT_396318</name>
</gene>
<sequence length="177" mass="18842">MSSNNNNNNNNNTQIPTSAERSTLTSGPCAAGSSDSTSSAASAPTTSTCSSSSSGSSSSSNQSTTPPISDTDTDSNISEEQVTLHLKDLLLLPHQMNTQASLHIKSFRIAVFQHQHQAHLAQSVIVSLPVLPIRLALDCVRTCLLRLGVMATWLLIIVTSLIVGLRLLTKFLRSNNL</sequence>
<proteinExistence type="predicted"/>
<dbReference type="Proteomes" id="UP001301769">
    <property type="component" value="Unassembled WGS sequence"/>
</dbReference>
<feature type="transmembrane region" description="Helical" evidence="2">
    <location>
        <begin position="144"/>
        <end position="168"/>
    </location>
</feature>
<reference evidence="3" key="2">
    <citation type="submission" date="2023-05" db="EMBL/GenBank/DDBJ databases">
        <authorList>
            <consortium name="Lawrence Berkeley National Laboratory"/>
            <person name="Steindorff A."/>
            <person name="Hensen N."/>
            <person name="Bonometti L."/>
            <person name="Westerberg I."/>
            <person name="Brannstrom I.O."/>
            <person name="Guillou S."/>
            <person name="Cros-Aarteil S."/>
            <person name="Calhoun S."/>
            <person name="Haridas S."/>
            <person name="Kuo A."/>
            <person name="Mondo S."/>
            <person name="Pangilinan J."/>
            <person name="Riley R."/>
            <person name="Labutti K."/>
            <person name="Andreopoulos B."/>
            <person name="Lipzen A."/>
            <person name="Chen C."/>
            <person name="Yanf M."/>
            <person name="Daum C."/>
            <person name="Ng V."/>
            <person name="Clum A."/>
            <person name="Ohm R."/>
            <person name="Martin F."/>
            <person name="Silar P."/>
            <person name="Natvig D."/>
            <person name="Lalanne C."/>
            <person name="Gautier V."/>
            <person name="Ament-Velasquez S.L."/>
            <person name="Kruys A."/>
            <person name="Hutchinson M.I."/>
            <person name="Powell A.J."/>
            <person name="Barry K."/>
            <person name="Miller A.N."/>
            <person name="Grigoriev I.V."/>
            <person name="Debuchy R."/>
            <person name="Gladieux P."/>
            <person name="Thoren M.H."/>
            <person name="Johannesson H."/>
        </authorList>
    </citation>
    <scope>NUCLEOTIDE SEQUENCE</scope>
    <source>
        <strain evidence="3">PSN293</strain>
    </source>
</reference>
<feature type="compositionally biased region" description="Polar residues" evidence="1">
    <location>
        <begin position="13"/>
        <end position="26"/>
    </location>
</feature>
<name>A0AAN7BBK6_9PEZI</name>
<feature type="compositionally biased region" description="Low complexity" evidence="1">
    <location>
        <begin position="1"/>
        <end position="12"/>
    </location>
</feature>
<evidence type="ECO:0000256" key="1">
    <source>
        <dbReference type="SAM" id="MobiDB-lite"/>
    </source>
</evidence>
<evidence type="ECO:0000256" key="2">
    <source>
        <dbReference type="SAM" id="Phobius"/>
    </source>
</evidence>
<reference evidence="3" key="1">
    <citation type="journal article" date="2023" name="Mol. Phylogenet. Evol.">
        <title>Genome-scale phylogeny and comparative genomics of the fungal order Sordariales.</title>
        <authorList>
            <person name="Hensen N."/>
            <person name="Bonometti L."/>
            <person name="Westerberg I."/>
            <person name="Brannstrom I.O."/>
            <person name="Guillou S."/>
            <person name="Cros-Aarteil S."/>
            <person name="Calhoun S."/>
            <person name="Haridas S."/>
            <person name="Kuo A."/>
            <person name="Mondo S."/>
            <person name="Pangilinan J."/>
            <person name="Riley R."/>
            <person name="LaButti K."/>
            <person name="Andreopoulos B."/>
            <person name="Lipzen A."/>
            <person name="Chen C."/>
            <person name="Yan M."/>
            <person name="Daum C."/>
            <person name="Ng V."/>
            <person name="Clum A."/>
            <person name="Steindorff A."/>
            <person name="Ohm R.A."/>
            <person name="Martin F."/>
            <person name="Silar P."/>
            <person name="Natvig D.O."/>
            <person name="Lalanne C."/>
            <person name="Gautier V."/>
            <person name="Ament-Velasquez S.L."/>
            <person name="Kruys A."/>
            <person name="Hutchinson M.I."/>
            <person name="Powell A.J."/>
            <person name="Barry K."/>
            <person name="Miller A.N."/>
            <person name="Grigoriev I.V."/>
            <person name="Debuchy R."/>
            <person name="Gladieux P."/>
            <person name="Hiltunen Thoren M."/>
            <person name="Johannesson H."/>
        </authorList>
    </citation>
    <scope>NUCLEOTIDE SEQUENCE</scope>
    <source>
        <strain evidence="3">PSN293</strain>
    </source>
</reference>
<organism evidence="3 4">
    <name type="scientific">Rhypophila decipiens</name>
    <dbReference type="NCBI Taxonomy" id="261697"/>
    <lineage>
        <taxon>Eukaryota</taxon>
        <taxon>Fungi</taxon>
        <taxon>Dikarya</taxon>
        <taxon>Ascomycota</taxon>
        <taxon>Pezizomycotina</taxon>
        <taxon>Sordariomycetes</taxon>
        <taxon>Sordariomycetidae</taxon>
        <taxon>Sordariales</taxon>
        <taxon>Naviculisporaceae</taxon>
        <taxon>Rhypophila</taxon>
    </lineage>
</organism>
<dbReference type="AlphaFoldDB" id="A0AAN7BBK6"/>
<keyword evidence="2" id="KW-0812">Transmembrane</keyword>
<comment type="caution">
    <text evidence="3">The sequence shown here is derived from an EMBL/GenBank/DDBJ whole genome shotgun (WGS) entry which is preliminary data.</text>
</comment>
<keyword evidence="2" id="KW-1133">Transmembrane helix</keyword>
<accession>A0AAN7BBK6</accession>
<evidence type="ECO:0000313" key="3">
    <source>
        <dbReference type="EMBL" id="KAK4217749.1"/>
    </source>
</evidence>
<evidence type="ECO:0000313" key="4">
    <source>
        <dbReference type="Proteomes" id="UP001301769"/>
    </source>
</evidence>
<keyword evidence="4" id="KW-1185">Reference proteome</keyword>
<feature type="compositionally biased region" description="Low complexity" evidence="1">
    <location>
        <begin position="33"/>
        <end position="70"/>
    </location>
</feature>